<dbReference type="InterPro" id="IPR010275">
    <property type="entry name" value="MepK"/>
</dbReference>
<evidence type="ECO:0000256" key="6">
    <source>
        <dbReference type="ARBA" id="ARBA00022801"/>
    </source>
</evidence>
<evidence type="ECO:0000256" key="2">
    <source>
        <dbReference type="ARBA" id="ARBA00004776"/>
    </source>
</evidence>
<evidence type="ECO:0000256" key="3">
    <source>
        <dbReference type="ARBA" id="ARBA00022670"/>
    </source>
</evidence>
<proteinExistence type="inferred from homology"/>
<keyword evidence="9" id="KW-0961">Cell wall biogenesis/degradation</keyword>
<keyword evidence="3" id="KW-0645">Protease</keyword>
<comment type="caution">
    <text evidence="12">The sequence shown here is derived from an EMBL/GenBank/DDBJ whole genome shotgun (WGS) entry which is preliminary data.</text>
</comment>
<dbReference type="SUPFAM" id="SSF55166">
    <property type="entry name" value="Hedgehog/DD-peptidase"/>
    <property type="match status" value="1"/>
</dbReference>
<keyword evidence="4" id="KW-0479">Metal-binding</keyword>
<protein>
    <recommendedName>
        <fullName evidence="11">Murein endopeptidase K</fullName>
    </recommendedName>
</protein>
<dbReference type="InterPro" id="IPR006311">
    <property type="entry name" value="TAT_signal"/>
</dbReference>
<keyword evidence="5" id="KW-0732">Signal</keyword>
<evidence type="ECO:0000313" key="13">
    <source>
        <dbReference type="Proteomes" id="UP001271769"/>
    </source>
</evidence>
<accession>A0ABU5DUT8</accession>
<sequence>MSSRNQPAADLGRRAFLSLGAGLVGTCALTFLPRAVMAKTTAVDSRTLGFFNTHTNEILKATYWQNGAYDRAAVQDINYILRDYRNGEVFGMDVKLFDLLTALHRRTDSKKPFEIISGYRSPLTNAKLAAASNGVAKKSMHMEGKAIDIRLRDVQLADLRLDAMAMKAGGVGFYPKSDFVHVDTGRVRHW</sequence>
<name>A0ABU5DUT8_9PROT</name>
<dbReference type="Pfam" id="PF05951">
    <property type="entry name" value="Peptidase_M15_2"/>
    <property type="match status" value="1"/>
</dbReference>
<dbReference type="RefSeq" id="WP_320499428.1">
    <property type="nucleotide sequence ID" value="NZ_JAXCLX010000001.1"/>
</dbReference>
<dbReference type="InterPro" id="IPR009045">
    <property type="entry name" value="Zn_M74/Hedgehog-like"/>
</dbReference>
<keyword evidence="13" id="KW-1185">Reference proteome</keyword>
<comment type="cofactor">
    <cofactor evidence="1">
        <name>Zn(2+)</name>
        <dbReference type="ChEBI" id="CHEBI:29105"/>
    </cofactor>
</comment>
<dbReference type="Gene3D" id="3.30.1380.10">
    <property type="match status" value="1"/>
</dbReference>
<evidence type="ECO:0000256" key="10">
    <source>
        <dbReference type="ARBA" id="ARBA00093448"/>
    </source>
</evidence>
<evidence type="ECO:0000256" key="7">
    <source>
        <dbReference type="ARBA" id="ARBA00022833"/>
    </source>
</evidence>
<dbReference type="EMBL" id="JAXCLX010000001">
    <property type="protein sequence ID" value="MDY0871059.1"/>
    <property type="molecule type" value="Genomic_DNA"/>
</dbReference>
<dbReference type="PROSITE" id="PS51318">
    <property type="entry name" value="TAT"/>
    <property type="match status" value="1"/>
</dbReference>
<dbReference type="CDD" id="cd14844">
    <property type="entry name" value="Zn-DD-carboxypeptidase_like"/>
    <property type="match status" value="1"/>
</dbReference>
<reference evidence="12 13" key="1">
    <citation type="journal article" date="2013" name="Antonie Van Leeuwenhoek">
        <title>Dongia rigui sp. nov., isolated from freshwater of a large wetland in Korea.</title>
        <authorList>
            <person name="Baik K.S."/>
            <person name="Hwang Y.M."/>
            <person name="Choi J.S."/>
            <person name="Kwon J."/>
            <person name="Seong C.N."/>
        </authorList>
    </citation>
    <scope>NUCLEOTIDE SEQUENCE [LARGE SCALE GENOMIC DNA]</scope>
    <source>
        <strain evidence="12 13">04SU4-P</strain>
    </source>
</reference>
<evidence type="ECO:0000256" key="9">
    <source>
        <dbReference type="ARBA" id="ARBA00023316"/>
    </source>
</evidence>
<gene>
    <name evidence="12" type="ORF">SMD31_03970</name>
</gene>
<comment type="similarity">
    <text evidence="10">Belongs to the peptidase M15 family.</text>
</comment>
<dbReference type="PANTHER" id="PTHR37425">
    <property type="match status" value="1"/>
</dbReference>
<keyword evidence="8" id="KW-0482">Metalloprotease</keyword>
<evidence type="ECO:0000256" key="4">
    <source>
        <dbReference type="ARBA" id="ARBA00022723"/>
    </source>
</evidence>
<dbReference type="Proteomes" id="UP001271769">
    <property type="component" value="Unassembled WGS sequence"/>
</dbReference>
<evidence type="ECO:0000256" key="5">
    <source>
        <dbReference type="ARBA" id="ARBA00022729"/>
    </source>
</evidence>
<keyword evidence="6" id="KW-0378">Hydrolase</keyword>
<dbReference type="PANTHER" id="PTHR37425:SF1">
    <property type="entry name" value="OUTER MEMBRANE PROTEIN"/>
    <property type="match status" value="1"/>
</dbReference>
<evidence type="ECO:0000256" key="1">
    <source>
        <dbReference type="ARBA" id="ARBA00001947"/>
    </source>
</evidence>
<comment type="pathway">
    <text evidence="2">Cell wall biogenesis; cell wall polysaccharide biosynthesis.</text>
</comment>
<organism evidence="12 13">
    <name type="scientific">Dongia rigui</name>
    <dbReference type="NCBI Taxonomy" id="940149"/>
    <lineage>
        <taxon>Bacteria</taxon>
        <taxon>Pseudomonadati</taxon>
        <taxon>Pseudomonadota</taxon>
        <taxon>Alphaproteobacteria</taxon>
        <taxon>Rhodospirillales</taxon>
        <taxon>Dongiaceae</taxon>
        <taxon>Dongia</taxon>
    </lineage>
</organism>
<keyword evidence="7" id="KW-0862">Zinc</keyword>
<evidence type="ECO:0000256" key="11">
    <source>
        <dbReference type="ARBA" id="ARBA00093666"/>
    </source>
</evidence>
<evidence type="ECO:0000313" key="12">
    <source>
        <dbReference type="EMBL" id="MDY0871059.1"/>
    </source>
</evidence>
<evidence type="ECO:0000256" key="8">
    <source>
        <dbReference type="ARBA" id="ARBA00023049"/>
    </source>
</evidence>